<dbReference type="InterPro" id="IPR003598">
    <property type="entry name" value="Ig_sub2"/>
</dbReference>
<dbReference type="InterPro" id="IPR003599">
    <property type="entry name" value="Ig_sub"/>
</dbReference>
<dbReference type="SMART" id="SM00408">
    <property type="entry name" value="IGc2"/>
    <property type="match status" value="4"/>
</dbReference>
<dbReference type="PROSITE" id="PS50835">
    <property type="entry name" value="IG_LIKE"/>
    <property type="match status" value="4"/>
</dbReference>
<dbReference type="InterPro" id="IPR013783">
    <property type="entry name" value="Ig-like_fold"/>
</dbReference>
<dbReference type="FunFam" id="2.60.40.10:FF:000016">
    <property type="entry name" value="Fibroblast growth factor receptor"/>
    <property type="match status" value="1"/>
</dbReference>
<dbReference type="InterPro" id="IPR050958">
    <property type="entry name" value="Cell_Adh-Cytoskel_Orgn"/>
</dbReference>
<comment type="subcellular location">
    <subcellularLocation>
        <location evidence="1">Membrane</location>
        <topology evidence="1">Single-pass membrane protein</topology>
    </subcellularLocation>
</comment>
<dbReference type="PANTHER" id="PTHR45080:SF8">
    <property type="entry name" value="IG-LIKE DOMAIN-CONTAINING PROTEIN"/>
    <property type="match status" value="1"/>
</dbReference>
<feature type="non-terminal residue" evidence="11">
    <location>
        <position position="1"/>
    </location>
</feature>
<dbReference type="GO" id="GO:0007156">
    <property type="term" value="P:homophilic cell adhesion via plasma membrane adhesion molecules"/>
    <property type="evidence" value="ECO:0007669"/>
    <property type="project" value="TreeGrafter"/>
</dbReference>
<dbReference type="InterPro" id="IPR007110">
    <property type="entry name" value="Ig-like_dom"/>
</dbReference>
<evidence type="ECO:0000256" key="3">
    <source>
        <dbReference type="ARBA" id="ARBA00022729"/>
    </source>
</evidence>
<keyword evidence="6" id="KW-0472">Membrane</keyword>
<evidence type="ECO:0000256" key="9">
    <source>
        <dbReference type="ARBA" id="ARBA00023180"/>
    </source>
</evidence>
<keyword evidence="8 11" id="KW-0675">Receptor</keyword>
<dbReference type="GO" id="GO:0043025">
    <property type="term" value="C:neuronal cell body"/>
    <property type="evidence" value="ECO:0007669"/>
    <property type="project" value="TreeGrafter"/>
</dbReference>
<keyword evidence="4" id="KW-0677">Repeat</keyword>
<dbReference type="CDD" id="cd00096">
    <property type="entry name" value="Ig"/>
    <property type="match status" value="1"/>
</dbReference>
<sequence length="630" mass="72424">KHSPSLTDISKIKQSYIAWPANTPLSLKCKADGEPPLEVSWYKNGKLVKSSENIFQDQKWNLKFRKPQLADNGVYTCVVKNDYGSIKHNYSLRILQRIQSAPVLVSGYPKPVTARVGDNVELRCLEKPNGQVSHYRWLKTDTLVKTNQISPYDKENVNWLSPLNYKSFEVDDGNTKLNGVMLELTHVTEEDMGYYTCFLSNSNGFTFGTTFLNVTPILPSDPPEFLIPKHKRQHFIASLEKEDVTFSCLVRGGAPLKYQWFHNGRLLKSDEEHEIRESELVVRHIQRADNGVYSCRIKNDYGHVKHNFKLKVLAREPLYPDHPVLLRGYPKNKKAVVGDSTSLYCADTSNTLVDYRWLKWNRSVKSFTEADLRNGTLFTILHPQHYGQAYNKRGVYLKLKNLTMADEGLYTCLAISVHMGFSYRSALLTVEQPVEKNYDQQIRMAWLKERSTPKVETTPKAKITSRPTASHHCFNYKKNLDKEELTEVKTQCETTAACAMMSDERTSELKMFCDERNLCTKNNITSGKCAKVTFGTVLCCCVGELCNQQTNKLFQKTMKTQEHSSRSRLTPVIFFSAFVLTISLMLALLGYRIRQRKAALKESIVHKTRPNTRKMTKQKIMETRWMKEDI</sequence>
<keyword evidence="12" id="KW-1185">Reference proteome</keyword>
<dbReference type="GO" id="GO:0005886">
    <property type="term" value="C:plasma membrane"/>
    <property type="evidence" value="ECO:0007669"/>
    <property type="project" value="TreeGrafter"/>
</dbReference>
<dbReference type="Gene3D" id="2.60.40.10">
    <property type="entry name" value="Immunoglobulins"/>
    <property type="match status" value="4"/>
</dbReference>
<dbReference type="AlphaFoldDB" id="A0A7D9I501"/>
<evidence type="ECO:0000313" key="12">
    <source>
        <dbReference type="Proteomes" id="UP001152795"/>
    </source>
</evidence>
<dbReference type="SMART" id="SM00409">
    <property type="entry name" value="IG"/>
    <property type="match status" value="4"/>
</dbReference>
<evidence type="ECO:0000256" key="6">
    <source>
        <dbReference type="ARBA" id="ARBA00023136"/>
    </source>
</evidence>
<evidence type="ECO:0000256" key="10">
    <source>
        <dbReference type="ARBA" id="ARBA00023319"/>
    </source>
</evidence>
<dbReference type="GO" id="GO:0030424">
    <property type="term" value="C:axon"/>
    <property type="evidence" value="ECO:0007669"/>
    <property type="project" value="TreeGrafter"/>
</dbReference>
<accession>A0A7D9I501</accession>
<dbReference type="InterPro" id="IPR013098">
    <property type="entry name" value="Ig_I-set"/>
</dbReference>
<organism evidence="11 12">
    <name type="scientific">Paramuricea clavata</name>
    <name type="common">Red gorgonian</name>
    <name type="synonym">Violescent sea-whip</name>
    <dbReference type="NCBI Taxonomy" id="317549"/>
    <lineage>
        <taxon>Eukaryota</taxon>
        <taxon>Metazoa</taxon>
        <taxon>Cnidaria</taxon>
        <taxon>Anthozoa</taxon>
        <taxon>Octocorallia</taxon>
        <taxon>Malacalcyonacea</taxon>
        <taxon>Plexauridae</taxon>
        <taxon>Paramuricea</taxon>
    </lineage>
</organism>
<proteinExistence type="predicted"/>
<dbReference type="GO" id="GO:0008046">
    <property type="term" value="F:axon guidance receptor activity"/>
    <property type="evidence" value="ECO:0007669"/>
    <property type="project" value="TreeGrafter"/>
</dbReference>
<dbReference type="Proteomes" id="UP001152795">
    <property type="component" value="Unassembled WGS sequence"/>
</dbReference>
<dbReference type="EMBL" id="CACRXK020004155">
    <property type="protein sequence ID" value="CAB4001687.1"/>
    <property type="molecule type" value="Genomic_DNA"/>
</dbReference>
<evidence type="ECO:0000256" key="1">
    <source>
        <dbReference type="ARBA" id="ARBA00004167"/>
    </source>
</evidence>
<evidence type="ECO:0000256" key="4">
    <source>
        <dbReference type="ARBA" id="ARBA00022737"/>
    </source>
</evidence>
<evidence type="ECO:0000256" key="8">
    <source>
        <dbReference type="ARBA" id="ARBA00023170"/>
    </source>
</evidence>
<dbReference type="InterPro" id="IPR036179">
    <property type="entry name" value="Ig-like_dom_sf"/>
</dbReference>
<dbReference type="Pfam" id="PF07679">
    <property type="entry name" value="I-set"/>
    <property type="match status" value="2"/>
</dbReference>
<protein>
    <submittedName>
        <fullName evidence="11">Fibroblast growth factor receptor 2-like isoform X1</fullName>
    </submittedName>
</protein>
<keyword evidence="5" id="KW-1133">Transmembrane helix</keyword>
<reference evidence="11" key="1">
    <citation type="submission" date="2020-04" db="EMBL/GenBank/DDBJ databases">
        <authorList>
            <person name="Alioto T."/>
            <person name="Alioto T."/>
            <person name="Gomez Garrido J."/>
        </authorList>
    </citation>
    <scope>NUCLEOTIDE SEQUENCE</scope>
    <source>
        <strain evidence="11">A484AB</strain>
    </source>
</reference>
<keyword evidence="3" id="KW-0732">Signal</keyword>
<evidence type="ECO:0000313" key="11">
    <source>
        <dbReference type="EMBL" id="CAB4001687.1"/>
    </source>
</evidence>
<evidence type="ECO:0000256" key="7">
    <source>
        <dbReference type="ARBA" id="ARBA00023157"/>
    </source>
</evidence>
<evidence type="ECO:0000256" key="2">
    <source>
        <dbReference type="ARBA" id="ARBA00022692"/>
    </source>
</evidence>
<keyword evidence="10" id="KW-0393">Immunoglobulin domain</keyword>
<dbReference type="OrthoDB" id="5982046at2759"/>
<dbReference type="PANTHER" id="PTHR45080">
    <property type="entry name" value="CONTACTIN 5"/>
    <property type="match status" value="1"/>
</dbReference>
<name>A0A7D9I501_PARCT</name>
<keyword evidence="9" id="KW-0325">Glycoprotein</keyword>
<dbReference type="Pfam" id="PF13927">
    <property type="entry name" value="Ig_3"/>
    <property type="match status" value="1"/>
</dbReference>
<dbReference type="SUPFAM" id="SSF48726">
    <property type="entry name" value="Immunoglobulin"/>
    <property type="match status" value="4"/>
</dbReference>
<gene>
    <name evidence="11" type="ORF">PACLA_8A044997</name>
</gene>
<keyword evidence="2" id="KW-0812">Transmembrane</keyword>
<keyword evidence="7" id="KW-1015">Disulfide bond</keyword>
<comment type="caution">
    <text evidence="11">The sequence shown here is derived from an EMBL/GenBank/DDBJ whole genome shotgun (WGS) entry which is preliminary data.</text>
</comment>
<dbReference type="GO" id="GO:0050808">
    <property type="term" value="P:synapse organization"/>
    <property type="evidence" value="ECO:0007669"/>
    <property type="project" value="TreeGrafter"/>
</dbReference>
<evidence type="ECO:0000256" key="5">
    <source>
        <dbReference type="ARBA" id="ARBA00022989"/>
    </source>
</evidence>